<keyword evidence="4" id="KW-0804">Transcription</keyword>
<comment type="subcellular location">
    <subcellularLocation>
        <location evidence="1">Nucleus</location>
    </subcellularLocation>
</comment>
<evidence type="ECO:0000256" key="2">
    <source>
        <dbReference type="ARBA" id="ARBA00023015"/>
    </source>
</evidence>
<dbReference type="InterPro" id="IPR002100">
    <property type="entry name" value="TF_MADSbox"/>
</dbReference>
<dbReference type="GO" id="GO:0046983">
    <property type="term" value="F:protein dimerization activity"/>
    <property type="evidence" value="ECO:0007669"/>
    <property type="project" value="InterPro"/>
</dbReference>
<dbReference type="AlphaFoldDB" id="M8CW50"/>
<evidence type="ECO:0000256" key="3">
    <source>
        <dbReference type="ARBA" id="ARBA00023125"/>
    </source>
</evidence>
<dbReference type="OMA" id="HNGIREN"/>
<dbReference type="CDD" id="cd00120">
    <property type="entry name" value="MADS"/>
    <property type="match status" value="1"/>
</dbReference>
<evidence type="ECO:0000313" key="6">
    <source>
        <dbReference type="EnsemblPlants" id="EMT31882"/>
    </source>
</evidence>
<evidence type="ECO:0000256" key="1">
    <source>
        <dbReference type="ARBA" id="ARBA00004123"/>
    </source>
</evidence>
<evidence type="ECO:0000256" key="5">
    <source>
        <dbReference type="ARBA" id="ARBA00023242"/>
    </source>
</evidence>
<keyword evidence="2" id="KW-0805">Transcription regulation</keyword>
<dbReference type="GO" id="GO:0003677">
    <property type="term" value="F:DNA binding"/>
    <property type="evidence" value="ECO:0007669"/>
    <property type="project" value="UniProtKB-KW"/>
</dbReference>
<dbReference type="SUPFAM" id="SSF55455">
    <property type="entry name" value="SRF-like"/>
    <property type="match status" value="1"/>
</dbReference>
<name>M8CW50_AEGTA</name>
<dbReference type="GO" id="GO:0005634">
    <property type="term" value="C:nucleus"/>
    <property type="evidence" value="ECO:0007669"/>
    <property type="project" value="UniProtKB-SubCell"/>
</dbReference>
<dbReference type="PROSITE" id="PS50066">
    <property type="entry name" value="MADS_BOX_2"/>
    <property type="match status" value="1"/>
</dbReference>
<dbReference type="Gene3D" id="3.40.1810.10">
    <property type="entry name" value="Transcription factor, MADS-box"/>
    <property type="match status" value="1"/>
</dbReference>
<dbReference type="Pfam" id="PF00319">
    <property type="entry name" value="SRF-TF"/>
    <property type="match status" value="1"/>
</dbReference>
<protein>
    <submittedName>
        <fullName evidence="6">Agamous-like MADS-box protein AGL80</fullName>
    </submittedName>
</protein>
<accession>M8CW50</accession>
<proteinExistence type="predicted"/>
<dbReference type="EnsemblPlants" id="EMT31882">
    <property type="protein sequence ID" value="EMT31882"/>
    <property type="gene ID" value="F775_33024"/>
</dbReference>
<reference evidence="6" key="1">
    <citation type="submission" date="2015-06" db="UniProtKB">
        <authorList>
            <consortium name="EnsemblPlants"/>
        </authorList>
    </citation>
    <scope>IDENTIFICATION</scope>
</reference>
<keyword evidence="3" id="KW-0238">DNA-binding</keyword>
<dbReference type="InterPro" id="IPR036879">
    <property type="entry name" value="TF_MADSbox_sf"/>
</dbReference>
<keyword evidence="5" id="KW-0539">Nucleus</keyword>
<dbReference type="SMART" id="SM00432">
    <property type="entry name" value="MADS"/>
    <property type="match status" value="1"/>
</dbReference>
<organism evidence="6">
    <name type="scientific">Aegilops tauschii</name>
    <name type="common">Tausch's goatgrass</name>
    <name type="synonym">Aegilops squarrosa</name>
    <dbReference type="NCBI Taxonomy" id="37682"/>
    <lineage>
        <taxon>Eukaryota</taxon>
        <taxon>Viridiplantae</taxon>
        <taxon>Streptophyta</taxon>
        <taxon>Embryophyta</taxon>
        <taxon>Tracheophyta</taxon>
        <taxon>Spermatophyta</taxon>
        <taxon>Magnoliopsida</taxon>
        <taxon>Liliopsida</taxon>
        <taxon>Poales</taxon>
        <taxon>Poaceae</taxon>
        <taxon>BOP clade</taxon>
        <taxon>Pooideae</taxon>
        <taxon>Triticodae</taxon>
        <taxon>Triticeae</taxon>
        <taxon>Triticinae</taxon>
        <taxon>Aegilops</taxon>
    </lineage>
</organism>
<evidence type="ECO:0000256" key="4">
    <source>
        <dbReference type="ARBA" id="ARBA00023163"/>
    </source>
</evidence>
<sequence length="202" mass="23108">MAHRGKAKIQWIADAAKRKATMRKGLLMLANKAQELAILCDIQTCLLWYLPGEAQMEVLWPSLKEAKEILQWYDERLESKNSKNKKEDTSFIQEIFNKGKETFLEVQWQNCDLGIKDVLSDLFVSDHRGLDDMPDHMSLVLKWRVKKYLMDVNTRLEKLRSGSAHALHLSQQQSLDTGYAATSYCIGEHHSSAAKDRGDVNG</sequence>